<protein>
    <submittedName>
        <fullName evidence="2">Uncharacterized protein</fullName>
    </submittedName>
</protein>
<dbReference type="Proteomes" id="UP001501447">
    <property type="component" value="Unassembled WGS sequence"/>
</dbReference>
<gene>
    <name evidence="2" type="ORF">GCM10009863_39050</name>
</gene>
<sequence>MVFPAPKAPFSQTITVVPPSSVVPRTVARITPGGKRAGAALPLPEEARRPRPGAHSGRVRPPAGL</sequence>
<keyword evidence="3" id="KW-1185">Reference proteome</keyword>
<evidence type="ECO:0000313" key="3">
    <source>
        <dbReference type="Proteomes" id="UP001501447"/>
    </source>
</evidence>
<reference evidence="3" key="1">
    <citation type="journal article" date="2019" name="Int. J. Syst. Evol. Microbiol.">
        <title>The Global Catalogue of Microorganisms (GCM) 10K type strain sequencing project: providing services to taxonomists for standard genome sequencing and annotation.</title>
        <authorList>
            <consortium name="The Broad Institute Genomics Platform"/>
            <consortium name="The Broad Institute Genome Sequencing Center for Infectious Disease"/>
            <person name="Wu L."/>
            <person name="Ma J."/>
        </authorList>
    </citation>
    <scope>NUCLEOTIDE SEQUENCE [LARGE SCALE GENOMIC DNA]</scope>
    <source>
        <strain evidence="3">JCM 16373</strain>
    </source>
</reference>
<proteinExistence type="predicted"/>
<accession>A0ABP6CKW1</accession>
<dbReference type="EMBL" id="BAAARJ010000012">
    <property type="protein sequence ID" value="GAA2621182.1"/>
    <property type="molecule type" value="Genomic_DNA"/>
</dbReference>
<evidence type="ECO:0000313" key="2">
    <source>
        <dbReference type="EMBL" id="GAA2621182.1"/>
    </source>
</evidence>
<comment type="caution">
    <text evidence="2">The sequence shown here is derived from an EMBL/GenBank/DDBJ whole genome shotgun (WGS) entry which is preliminary data.</text>
</comment>
<evidence type="ECO:0000256" key="1">
    <source>
        <dbReference type="SAM" id="MobiDB-lite"/>
    </source>
</evidence>
<organism evidence="2 3">
    <name type="scientific">Streptomyces axinellae</name>
    <dbReference type="NCBI Taxonomy" id="552788"/>
    <lineage>
        <taxon>Bacteria</taxon>
        <taxon>Bacillati</taxon>
        <taxon>Actinomycetota</taxon>
        <taxon>Actinomycetes</taxon>
        <taxon>Kitasatosporales</taxon>
        <taxon>Streptomycetaceae</taxon>
        <taxon>Streptomyces</taxon>
    </lineage>
</organism>
<feature type="region of interest" description="Disordered" evidence="1">
    <location>
        <begin position="31"/>
        <end position="65"/>
    </location>
</feature>
<name>A0ABP6CKW1_9ACTN</name>